<sequence length="115" mass="12520">MRVRKQDSSGDMVFGHGSADYYYNTPAGVGQLVLTRLKLWLGEWFLDTSDGTPWTTKVLGNRTTSTYDAVIRARILGTPGVSSISSYSSTLNNRKLTISATIQTEYGTTTVTTGS</sequence>
<dbReference type="Proteomes" id="UP000247417">
    <property type="component" value="Unassembled WGS sequence"/>
</dbReference>
<evidence type="ECO:0008006" key="3">
    <source>
        <dbReference type="Google" id="ProtNLM"/>
    </source>
</evidence>
<dbReference type="EMBL" id="NKTX01000032">
    <property type="protein sequence ID" value="PYD81422.1"/>
    <property type="molecule type" value="Genomic_DNA"/>
</dbReference>
<dbReference type="InterPro" id="IPR020288">
    <property type="entry name" value="Sheath_initiator"/>
</dbReference>
<protein>
    <recommendedName>
        <fullName evidence="3">Bacteriophage protein</fullName>
    </recommendedName>
</protein>
<dbReference type="AlphaFoldDB" id="A0A318QVN9"/>
<evidence type="ECO:0000313" key="1">
    <source>
        <dbReference type="EMBL" id="PYD81422.1"/>
    </source>
</evidence>
<name>A0A318QVN9_9PROT</name>
<dbReference type="STRING" id="940286.GCA_000227565_01384"/>
<proteinExistence type="predicted"/>
<dbReference type="OrthoDB" id="9812969at2"/>
<accession>A0A318QVN9</accession>
<comment type="caution">
    <text evidence="1">The sequence shown here is derived from an EMBL/GenBank/DDBJ whole genome shotgun (WGS) entry which is preliminary data.</text>
</comment>
<reference evidence="1 2" key="1">
    <citation type="submission" date="2017-07" db="EMBL/GenBank/DDBJ databases">
        <title>A draft genome sequence of Komagataeibacter oboediens LMG 18849.</title>
        <authorList>
            <person name="Skraban J."/>
            <person name="Cleenwerck I."/>
            <person name="Vandamme P."/>
            <person name="Trcek J."/>
        </authorList>
    </citation>
    <scope>NUCLEOTIDE SEQUENCE [LARGE SCALE GENOMIC DNA]</scope>
    <source>
        <strain evidence="1 2">LMG 18849</strain>
    </source>
</reference>
<organism evidence="1 2">
    <name type="scientific">Komagataeibacter oboediens</name>
    <dbReference type="NCBI Taxonomy" id="65958"/>
    <lineage>
        <taxon>Bacteria</taxon>
        <taxon>Pseudomonadati</taxon>
        <taxon>Pseudomonadota</taxon>
        <taxon>Alphaproteobacteria</taxon>
        <taxon>Acetobacterales</taxon>
        <taxon>Acetobacteraceae</taxon>
        <taxon>Komagataeibacter</taxon>
    </lineage>
</organism>
<dbReference type="Pfam" id="PF10934">
    <property type="entry name" value="Sheath_initiator"/>
    <property type="match status" value="1"/>
</dbReference>
<dbReference type="RefSeq" id="WP_110507428.1">
    <property type="nucleotide sequence ID" value="NZ_NKTX01000032.1"/>
</dbReference>
<evidence type="ECO:0000313" key="2">
    <source>
        <dbReference type="Proteomes" id="UP000247417"/>
    </source>
</evidence>
<gene>
    <name evidence="1" type="ORF">CFR80_11950</name>
</gene>